<evidence type="ECO:0000313" key="6">
    <source>
        <dbReference type="Proteomes" id="UP000631114"/>
    </source>
</evidence>
<gene>
    <name evidence="5" type="ORF">IFM89_033135</name>
</gene>
<dbReference type="Gene3D" id="1.10.10.60">
    <property type="entry name" value="Homeodomain-like"/>
    <property type="match status" value="1"/>
</dbReference>
<dbReference type="InterPro" id="IPR009057">
    <property type="entry name" value="Homeodomain-like_sf"/>
</dbReference>
<keyword evidence="2" id="KW-0539">Nucleus</keyword>
<dbReference type="PANTHER" id="PTHR46777:SF5">
    <property type="entry name" value="WUSCHEL-RELATED HOMEOBOX 13"/>
    <property type="match status" value="1"/>
</dbReference>
<dbReference type="SUPFAM" id="SSF46689">
    <property type="entry name" value="Homeodomain-like"/>
    <property type="match status" value="1"/>
</dbReference>
<comment type="caution">
    <text evidence="5">The sequence shown here is derived from an EMBL/GenBank/DDBJ whole genome shotgun (WGS) entry which is preliminary data.</text>
</comment>
<evidence type="ECO:0000259" key="4">
    <source>
        <dbReference type="PROSITE" id="PS50071"/>
    </source>
</evidence>
<dbReference type="GO" id="GO:0003700">
    <property type="term" value="F:DNA-binding transcription factor activity"/>
    <property type="evidence" value="ECO:0007669"/>
    <property type="project" value="InterPro"/>
</dbReference>
<keyword evidence="2" id="KW-0238">DNA-binding</keyword>
<dbReference type="OrthoDB" id="677382at2759"/>
<feature type="DNA-binding region" description="Homeobox" evidence="2">
    <location>
        <begin position="3"/>
        <end position="54"/>
    </location>
</feature>
<reference evidence="5 6" key="1">
    <citation type="submission" date="2020-10" db="EMBL/GenBank/DDBJ databases">
        <title>The Coptis chinensis genome and diversification of protoberbering-type alkaloids.</title>
        <authorList>
            <person name="Wang B."/>
            <person name="Shu S."/>
            <person name="Song C."/>
            <person name="Liu Y."/>
        </authorList>
    </citation>
    <scope>NUCLEOTIDE SEQUENCE [LARGE SCALE GENOMIC DNA]</scope>
    <source>
        <strain evidence="5">HL-2020</strain>
        <tissue evidence="5">Leaf</tissue>
    </source>
</reference>
<dbReference type="GO" id="GO:0005634">
    <property type="term" value="C:nucleus"/>
    <property type="evidence" value="ECO:0007669"/>
    <property type="project" value="UniProtKB-SubCell"/>
</dbReference>
<dbReference type="PROSITE" id="PS50071">
    <property type="entry name" value="HOMEOBOX_2"/>
    <property type="match status" value="1"/>
</dbReference>
<evidence type="ECO:0000256" key="2">
    <source>
        <dbReference type="PROSITE-ProRule" id="PRU00108"/>
    </source>
</evidence>
<dbReference type="InterPro" id="IPR001356">
    <property type="entry name" value="HD"/>
</dbReference>
<sequence>MQIQIREQTFDHFNQPTKLQIQDITNQLKEHSEVTETNVNKWFYNKRERSRKNGPVEVDDHIEVEVPYEKRCDDNHYSRKNHLYQPDGVGESDDDYDSQISGNDSEVEDENDTNDHMEVEVSHEKPSEVLHEKYTLLAFLLKKSIHFLAYGLLEDDSEWNDAMKQASEWANPASLEELFVTLILLCEVTSPEILFENHQKSLGEDILFRYRKTNHNQSLQLSDDQIKNDTLCEIENIMSVYFNLNRSTGVGYGGAASDHLGEVVLAFCGGYGRNYVLFQELEAIEKGLQGCQLHGFWRVEAEEEMETSRQQNKEVVITGVNATSTSGGSGACVHAANPTQEPPEVVTSGPIEGGISAPSETLRIVVNNEQTTVENPVPTVAVEKDTHITEQVTIGSELVLFQEQQITVPTISNLIGSPGEQLRTCNSFEILTNDDSDQIQITSEALVVRQRWADLVEDTVTTTPAAVPKKKMRRRKVEPYLLS</sequence>
<keyword evidence="6" id="KW-1185">Reference proteome</keyword>
<dbReference type="GO" id="GO:0003677">
    <property type="term" value="F:DNA binding"/>
    <property type="evidence" value="ECO:0007669"/>
    <property type="project" value="UniProtKB-UniRule"/>
</dbReference>
<keyword evidence="2" id="KW-0371">Homeobox</keyword>
<dbReference type="EMBL" id="JADFTS010000007">
    <property type="protein sequence ID" value="KAF9598937.1"/>
    <property type="molecule type" value="Genomic_DNA"/>
</dbReference>
<organism evidence="5 6">
    <name type="scientific">Coptis chinensis</name>
    <dbReference type="NCBI Taxonomy" id="261450"/>
    <lineage>
        <taxon>Eukaryota</taxon>
        <taxon>Viridiplantae</taxon>
        <taxon>Streptophyta</taxon>
        <taxon>Embryophyta</taxon>
        <taxon>Tracheophyta</taxon>
        <taxon>Spermatophyta</taxon>
        <taxon>Magnoliopsida</taxon>
        <taxon>Ranunculales</taxon>
        <taxon>Ranunculaceae</taxon>
        <taxon>Coptidoideae</taxon>
        <taxon>Coptis</taxon>
    </lineage>
</organism>
<evidence type="ECO:0000256" key="3">
    <source>
        <dbReference type="SAM" id="MobiDB-lite"/>
    </source>
</evidence>
<name>A0A835HII6_9MAGN</name>
<dbReference type="InterPro" id="IPR044559">
    <property type="entry name" value="WOX13-like"/>
</dbReference>
<dbReference type="PANTHER" id="PTHR46777">
    <property type="entry name" value="WUSCHEL-RELATED HOMEOBOX 13"/>
    <property type="match status" value="1"/>
</dbReference>
<dbReference type="Proteomes" id="UP000631114">
    <property type="component" value="Unassembled WGS sequence"/>
</dbReference>
<evidence type="ECO:0000313" key="5">
    <source>
        <dbReference type="EMBL" id="KAF9598937.1"/>
    </source>
</evidence>
<accession>A0A835HII6</accession>
<proteinExistence type="predicted"/>
<protein>
    <recommendedName>
        <fullName evidence="4">Homeobox domain-containing protein</fullName>
    </recommendedName>
</protein>
<dbReference type="CDD" id="cd00086">
    <property type="entry name" value="homeodomain"/>
    <property type="match status" value="1"/>
</dbReference>
<dbReference type="AlphaFoldDB" id="A0A835HII6"/>
<feature type="region of interest" description="Disordered" evidence="3">
    <location>
        <begin position="77"/>
        <end position="115"/>
    </location>
</feature>
<comment type="subcellular location">
    <subcellularLocation>
        <location evidence="1 2">Nucleus</location>
    </subcellularLocation>
</comment>
<feature type="domain" description="Homeobox" evidence="4">
    <location>
        <begin position="1"/>
        <end position="53"/>
    </location>
</feature>
<evidence type="ECO:0000256" key="1">
    <source>
        <dbReference type="ARBA" id="ARBA00004123"/>
    </source>
</evidence>